<evidence type="ECO:0000313" key="2">
    <source>
        <dbReference type="Proteomes" id="UP000594263"/>
    </source>
</evidence>
<dbReference type="AlphaFoldDB" id="A0A7N0VI83"/>
<organism evidence="1 2">
    <name type="scientific">Kalanchoe fedtschenkoi</name>
    <name type="common">Lavender scallops</name>
    <name type="synonym">South American air plant</name>
    <dbReference type="NCBI Taxonomy" id="63787"/>
    <lineage>
        <taxon>Eukaryota</taxon>
        <taxon>Viridiplantae</taxon>
        <taxon>Streptophyta</taxon>
        <taxon>Embryophyta</taxon>
        <taxon>Tracheophyta</taxon>
        <taxon>Spermatophyta</taxon>
        <taxon>Magnoliopsida</taxon>
        <taxon>eudicotyledons</taxon>
        <taxon>Gunneridae</taxon>
        <taxon>Pentapetalae</taxon>
        <taxon>Saxifragales</taxon>
        <taxon>Crassulaceae</taxon>
        <taxon>Kalanchoe</taxon>
    </lineage>
</organism>
<sequence>MGRGLGRLVSTGRHFTTEKLQRREEEALKGKETKQAHDFFCSVVLDSSHRVIKYEKCIMIFMEMGNQDWDFAIKYFVGIVIYDNNRRVYSLTQGQGDFSTSSTSILCTTTTHVLKLNC</sequence>
<proteinExistence type="predicted"/>
<keyword evidence="2" id="KW-1185">Reference proteome</keyword>
<protein>
    <submittedName>
        <fullName evidence="1">Uncharacterized protein</fullName>
    </submittedName>
</protein>
<evidence type="ECO:0000313" key="1">
    <source>
        <dbReference type="EnsemblPlants" id="Kaladp0872s0040.1.v1.1.CDS.1"/>
    </source>
</evidence>
<name>A0A7N0VI83_KALFE</name>
<dbReference type="EnsemblPlants" id="Kaladp0872s0040.1.v1.1">
    <property type="protein sequence ID" value="Kaladp0872s0040.1.v1.1.CDS.1"/>
    <property type="gene ID" value="Kaladp0872s0040.v1.1"/>
</dbReference>
<accession>A0A7N0VI83</accession>
<dbReference type="Proteomes" id="UP000594263">
    <property type="component" value="Unplaced"/>
</dbReference>
<reference evidence="1" key="1">
    <citation type="submission" date="2021-01" db="UniProtKB">
        <authorList>
            <consortium name="EnsemblPlants"/>
        </authorList>
    </citation>
    <scope>IDENTIFICATION</scope>
</reference>
<dbReference type="Gramene" id="Kaladp0872s0040.1.v1.1">
    <property type="protein sequence ID" value="Kaladp0872s0040.1.v1.1.CDS.1"/>
    <property type="gene ID" value="Kaladp0872s0040.v1.1"/>
</dbReference>